<feature type="region of interest" description="Disordered" evidence="9">
    <location>
        <begin position="921"/>
        <end position="955"/>
    </location>
</feature>
<evidence type="ECO:0000256" key="8">
    <source>
        <dbReference type="PROSITE-ProRule" id="PRU00091"/>
    </source>
</evidence>
<dbReference type="Pfam" id="PF01363">
    <property type="entry name" value="FYVE"/>
    <property type="match status" value="1"/>
</dbReference>
<feature type="region of interest" description="Disordered" evidence="9">
    <location>
        <begin position="437"/>
        <end position="464"/>
    </location>
</feature>
<gene>
    <name evidence="13" type="ORF">AMATHDRAFT_137895</name>
</gene>
<dbReference type="GO" id="GO:0005737">
    <property type="term" value="C:cytoplasm"/>
    <property type="evidence" value="ECO:0007669"/>
    <property type="project" value="TreeGrafter"/>
</dbReference>
<evidence type="ECO:0000259" key="11">
    <source>
        <dbReference type="PROSITE" id="PS50010"/>
    </source>
</evidence>
<protein>
    <recommendedName>
        <fullName evidence="15">FYVE-type domain-containing protein</fullName>
    </recommendedName>
</protein>
<dbReference type="InterPro" id="IPR013083">
    <property type="entry name" value="Znf_RING/FYVE/PHD"/>
</dbReference>
<evidence type="ECO:0000256" key="6">
    <source>
        <dbReference type="ARBA" id="ARBA00022833"/>
    </source>
</evidence>
<dbReference type="PROSITE" id="PS50003">
    <property type="entry name" value="PH_DOMAIN"/>
    <property type="match status" value="1"/>
</dbReference>
<proteinExistence type="predicted"/>
<feature type="compositionally biased region" description="Basic and acidic residues" evidence="9">
    <location>
        <begin position="792"/>
        <end position="802"/>
    </location>
</feature>
<dbReference type="PANTHER" id="PTHR12673:SF159">
    <property type="entry name" value="LD03170P"/>
    <property type="match status" value="1"/>
</dbReference>
<dbReference type="InterPro" id="IPR000219">
    <property type="entry name" value="DH_dom"/>
</dbReference>
<dbReference type="InterPro" id="IPR035899">
    <property type="entry name" value="DBL_dom_sf"/>
</dbReference>
<dbReference type="SMART" id="SM00325">
    <property type="entry name" value="RhoGEF"/>
    <property type="match status" value="1"/>
</dbReference>
<dbReference type="CDD" id="cd00160">
    <property type="entry name" value="RhoGEF"/>
    <property type="match status" value="1"/>
</dbReference>
<keyword evidence="5 8" id="KW-0863">Zinc-finger</keyword>
<dbReference type="InterPro" id="IPR011993">
    <property type="entry name" value="PH-like_dom_sf"/>
</dbReference>
<feature type="non-terminal residue" evidence="13">
    <location>
        <position position="1"/>
    </location>
</feature>
<dbReference type="InterPro" id="IPR001849">
    <property type="entry name" value="PH_domain"/>
</dbReference>
<evidence type="ECO:0000256" key="9">
    <source>
        <dbReference type="SAM" id="MobiDB-lite"/>
    </source>
</evidence>
<dbReference type="Proteomes" id="UP000242287">
    <property type="component" value="Unassembled WGS sequence"/>
</dbReference>
<evidence type="ECO:0008006" key="15">
    <source>
        <dbReference type="Google" id="ProtNLM"/>
    </source>
</evidence>
<evidence type="ECO:0000256" key="7">
    <source>
        <dbReference type="ARBA" id="ARBA00023212"/>
    </source>
</evidence>
<name>A0A2A9NSZ0_9AGAR</name>
<feature type="domain" description="FYVE-type" evidence="12">
    <location>
        <begin position="611"/>
        <end position="675"/>
    </location>
</feature>
<keyword evidence="4" id="KW-0479">Metal-binding</keyword>
<dbReference type="InterPro" id="IPR051092">
    <property type="entry name" value="FYVE_RhoGEF_PH"/>
</dbReference>
<dbReference type="InterPro" id="IPR011011">
    <property type="entry name" value="Znf_FYVE_PHD"/>
</dbReference>
<dbReference type="PROSITE" id="PS50178">
    <property type="entry name" value="ZF_FYVE"/>
    <property type="match status" value="1"/>
</dbReference>
<evidence type="ECO:0000259" key="10">
    <source>
        <dbReference type="PROSITE" id="PS50003"/>
    </source>
</evidence>
<feature type="region of interest" description="Disordered" evidence="9">
    <location>
        <begin position="56"/>
        <end position="93"/>
    </location>
</feature>
<dbReference type="PROSITE" id="PS50010">
    <property type="entry name" value="DH_2"/>
    <property type="match status" value="1"/>
</dbReference>
<keyword evidence="6" id="KW-0862">Zinc</keyword>
<evidence type="ECO:0000256" key="4">
    <source>
        <dbReference type="ARBA" id="ARBA00022723"/>
    </source>
</evidence>
<dbReference type="GO" id="GO:0008270">
    <property type="term" value="F:zinc ion binding"/>
    <property type="evidence" value="ECO:0007669"/>
    <property type="project" value="UniProtKB-KW"/>
</dbReference>
<dbReference type="AlphaFoldDB" id="A0A2A9NSZ0"/>
<evidence type="ECO:0000256" key="1">
    <source>
        <dbReference type="ARBA" id="ARBA00004245"/>
    </source>
</evidence>
<evidence type="ECO:0000256" key="5">
    <source>
        <dbReference type="ARBA" id="ARBA00022771"/>
    </source>
</evidence>
<evidence type="ECO:0000313" key="13">
    <source>
        <dbReference type="EMBL" id="PFH53218.1"/>
    </source>
</evidence>
<dbReference type="SMART" id="SM00233">
    <property type="entry name" value="PH"/>
    <property type="match status" value="1"/>
</dbReference>
<keyword evidence="2" id="KW-0963">Cytoplasm</keyword>
<dbReference type="InterPro" id="IPR000306">
    <property type="entry name" value="Znf_FYVE"/>
</dbReference>
<comment type="subcellular location">
    <subcellularLocation>
        <location evidence="1">Cytoplasm</location>
        <location evidence="1">Cytoskeleton</location>
    </subcellularLocation>
</comment>
<dbReference type="GO" id="GO:0005856">
    <property type="term" value="C:cytoskeleton"/>
    <property type="evidence" value="ECO:0007669"/>
    <property type="project" value="UniProtKB-SubCell"/>
</dbReference>
<evidence type="ECO:0000313" key="14">
    <source>
        <dbReference type="Proteomes" id="UP000242287"/>
    </source>
</evidence>
<dbReference type="SUPFAM" id="SSF57903">
    <property type="entry name" value="FYVE/PHD zinc finger"/>
    <property type="match status" value="1"/>
</dbReference>
<evidence type="ECO:0000256" key="3">
    <source>
        <dbReference type="ARBA" id="ARBA00022658"/>
    </source>
</evidence>
<dbReference type="Gene3D" id="3.30.40.10">
    <property type="entry name" value="Zinc/RING finger domain, C3HC4 (zinc finger)"/>
    <property type="match status" value="1"/>
</dbReference>
<feature type="region of interest" description="Disordered" evidence="9">
    <location>
        <begin position="774"/>
        <end position="818"/>
    </location>
</feature>
<feature type="domain" description="PH" evidence="10">
    <location>
        <begin position="341"/>
        <end position="531"/>
    </location>
</feature>
<accession>A0A2A9NSZ0</accession>
<dbReference type="PANTHER" id="PTHR12673">
    <property type="entry name" value="FACIOGENITAL DYSPLASIA PROTEIN"/>
    <property type="match status" value="1"/>
</dbReference>
<feature type="region of interest" description="Disordered" evidence="9">
    <location>
        <begin position="1"/>
        <end position="26"/>
    </location>
</feature>
<feature type="region of interest" description="Disordered" evidence="9">
    <location>
        <begin position="880"/>
        <end position="903"/>
    </location>
</feature>
<evidence type="ECO:0000259" key="12">
    <source>
        <dbReference type="PROSITE" id="PS50178"/>
    </source>
</evidence>
<reference evidence="13 14" key="1">
    <citation type="submission" date="2014-02" db="EMBL/GenBank/DDBJ databases">
        <title>Transposable element dynamics among asymbiotic and ectomycorrhizal Amanita fungi.</title>
        <authorList>
            <consortium name="DOE Joint Genome Institute"/>
            <person name="Hess J."/>
            <person name="Skrede I."/>
            <person name="Wolfe B."/>
            <person name="LaButti K."/>
            <person name="Ohm R.A."/>
            <person name="Grigoriev I.V."/>
            <person name="Pringle A."/>
        </authorList>
    </citation>
    <scope>NUCLEOTIDE SEQUENCE [LARGE SCALE GENOMIC DNA]</scope>
    <source>
        <strain evidence="13 14">SKay4041</strain>
    </source>
</reference>
<feature type="domain" description="DH" evidence="11">
    <location>
        <begin position="101"/>
        <end position="311"/>
    </location>
</feature>
<keyword evidence="7" id="KW-0206">Cytoskeleton</keyword>
<keyword evidence="14" id="KW-1185">Reference proteome</keyword>
<dbReference type="SUPFAM" id="SSF50729">
    <property type="entry name" value="PH domain-like"/>
    <property type="match status" value="1"/>
</dbReference>
<keyword evidence="3" id="KW-0344">Guanine-nucleotide releasing factor</keyword>
<organism evidence="13 14">
    <name type="scientific">Amanita thiersii Skay4041</name>
    <dbReference type="NCBI Taxonomy" id="703135"/>
    <lineage>
        <taxon>Eukaryota</taxon>
        <taxon>Fungi</taxon>
        <taxon>Dikarya</taxon>
        <taxon>Basidiomycota</taxon>
        <taxon>Agaricomycotina</taxon>
        <taxon>Agaricomycetes</taxon>
        <taxon>Agaricomycetidae</taxon>
        <taxon>Agaricales</taxon>
        <taxon>Pluteineae</taxon>
        <taxon>Amanitaceae</taxon>
        <taxon>Amanita</taxon>
    </lineage>
</organism>
<dbReference type="SUPFAM" id="SSF48065">
    <property type="entry name" value="DBL homology domain (DH-domain)"/>
    <property type="match status" value="1"/>
</dbReference>
<dbReference type="Gene3D" id="1.20.900.10">
    <property type="entry name" value="Dbl homology (DH) domain"/>
    <property type="match status" value="1"/>
</dbReference>
<dbReference type="SMART" id="SM00064">
    <property type="entry name" value="FYVE"/>
    <property type="match status" value="1"/>
</dbReference>
<sequence>STVQFPSAVPDLLHKQHPPHGRPPLLPLSHLPFRRISLPTPTSLLNRHSIISVASFDSMPEDQPPNTLSNRPNRTRKKSVDAPQQSPGISSDPIYHSRAVKRRKIIKEFYDTERVYVDGLDLIYSHFLSPLIASLEAPNTPILDRPSLTKLFSNFIDIWNLHRSFLESLTASLTDSRSSSGLANCYTVSLLIPILLSHFPYLSLYTPFITAFPSILSTLTDLTTPSTFSNPNSQYSKRFADFLVKQEKDPKCGKLKFRDWILTIVQRCPRYLLLLKDLQACMVEGVERGEYERLNTVLELVSKITSALNTSLQAHAQVISLLSIQRSTPNLPFTLIVPGRSLLKRGMLYQLERNESPKEREFLLFSDCMVWFSKGGEDGEWRWSPLGGSSDNLGEILPSPNRIYETRSRAISETNLPLLGSGLYQSSGNVITEHVTNSTLSSPQSARRRIQPNPMPIPLSKLNSGSNSGDERWVYKGRLDIVDIEVVVPPASDWREQRRIEILSPDGSFALYAESEQDRDDWVSTIRQAKSQLLSSISVMNPNSTLTSSCSTNHVRRSLQALPFPPTDPRLATVRERVGYTPILDSAAAGYGANERRRRVEHWVPAIWIPDEKTKECMRCGRLFGWRRRRHHCRLCGRCVCAHCSDKIFYIADSNVIDKSGKPARACNICYETVFPIIDSPASPSPYGDDDGLDHTITSLSHFPAWLSMPLSVVPTSTTQPMPTPQALMALESNGEMYQQVGGGLGEIGEARKVRVRRRSQSFRPMSYVQVLEGFSNRDSRSGGENGENEEMGLKGADENSKEANASDEGGLTGTVQAGPKIRVEDTIKKRQRFSLPAVALQPLSVIAHTVGEDHNHSGGSEVDDERSGREELMTTTTKFTDATPDPVAGVGATPRDRERGGHVTKRLSLLLAGRTQVSVVSGGEGRDQGGGDQGGTNVSVTSVQRERARSVSKAPLVGGSRSLLMEKLSELLNNSRSRG</sequence>
<dbReference type="InterPro" id="IPR017455">
    <property type="entry name" value="Znf_FYVE-rel"/>
</dbReference>
<dbReference type="Gene3D" id="2.30.29.30">
    <property type="entry name" value="Pleckstrin-homology domain (PH domain)/Phosphotyrosine-binding domain (PTB)"/>
    <property type="match status" value="1"/>
</dbReference>
<dbReference type="STRING" id="703135.A0A2A9NSZ0"/>
<dbReference type="EMBL" id="KZ301974">
    <property type="protein sequence ID" value="PFH53218.1"/>
    <property type="molecule type" value="Genomic_DNA"/>
</dbReference>
<dbReference type="OrthoDB" id="660555at2759"/>
<dbReference type="Pfam" id="PF00621">
    <property type="entry name" value="RhoGEF"/>
    <property type="match status" value="1"/>
</dbReference>
<evidence type="ECO:0000256" key="2">
    <source>
        <dbReference type="ARBA" id="ARBA00022490"/>
    </source>
</evidence>
<dbReference type="GO" id="GO:0005085">
    <property type="term" value="F:guanyl-nucleotide exchange factor activity"/>
    <property type="evidence" value="ECO:0007669"/>
    <property type="project" value="UniProtKB-KW"/>
</dbReference>